<evidence type="ECO:0000313" key="1">
    <source>
        <dbReference type="EMBL" id="MBM6876028.1"/>
    </source>
</evidence>
<comment type="caution">
    <text evidence="1">The sequence shown here is derived from an EMBL/GenBank/DDBJ whole genome shotgun (WGS) entry which is preliminary data.</text>
</comment>
<feature type="non-terminal residue" evidence="1">
    <location>
        <position position="1"/>
    </location>
</feature>
<gene>
    <name evidence="1" type="ORF">H6A04_10300</name>
</gene>
<proteinExistence type="predicted"/>
<reference evidence="1 2" key="1">
    <citation type="journal article" date="2021" name="Sci. Rep.">
        <title>The distribution of antibiotic resistance genes in chicken gut microbiota commensals.</title>
        <authorList>
            <person name="Juricova H."/>
            <person name="Matiasovicova J."/>
            <person name="Kubasova T."/>
            <person name="Cejkova D."/>
            <person name="Rychlik I."/>
        </authorList>
    </citation>
    <scope>NUCLEOTIDE SEQUENCE [LARGE SCALE GENOMIC DNA]</scope>
    <source>
        <strain evidence="1 2">An425</strain>
    </source>
</reference>
<dbReference type="EMBL" id="JACJLT010000155">
    <property type="protein sequence ID" value="MBM6876028.1"/>
    <property type="molecule type" value="Genomic_DNA"/>
</dbReference>
<accession>A0ABS2G5R2</accession>
<protein>
    <submittedName>
        <fullName evidence="1">Uncharacterized protein</fullName>
    </submittedName>
</protein>
<evidence type="ECO:0000313" key="2">
    <source>
        <dbReference type="Proteomes" id="UP000728968"/>
    </source>
</evidence>
<dbReference type="RefSeq" id="WP_204716672.1">
    <property type="nucleotide sequence ID" value="NZ_JACJLT010000155.1"/>
</dbReference>
<organism evidence="1 2">
    <name type="scientific">Fusobacterium mortiferum</name>
    <dbReference type="NCBI Taxonomy" id="850"/>
    <lineage>
        <taxon>Bacteria</taxon>
        <taxon>Fusobacteriati</taxon>
        <taxon>Fusobacteriota</taxon>
        <taxon>Fusobacteriia</taxon>
        <taxon>Fusobacteriales</taxon>
        <taxon>Fusobacteriaceae</taxon>
        <taxon>Fusobacterium</taxon>
    </lineage>
</organism>
<dbReference type="Proteomes" id="UP000728968">
    <property type="component" value="Unassembled WGS sequence"/>
</dbReference>
<sequence>YHTCNDSSKIIFKEDPDSVMLGIDRLILTLSKEEFLTSILENYENVYNFNFKNFDLKITTNNIIRIVKMENSWDNLKKKLKATTQI</sequence>
<name>A0ABS2G5R2_FUSMR</name>
<keyword evidence="2" id="KW-1185">Reference proteome</keyword>